<dbReference type="EMBL" id="HBGQ01084863">
    <property type="protein sequence ID" value="CAD9516139.1"/>
    <property type="molecule type" value="Transcribed_RNA"/>
</dbReference>
<evidence type="ECO:0000313" key="2">
    <source>
        <dbReference type="EMBL" id="CAD9516139.1"/>
    </source>
</evidence>
<reference evidence="2" key="1">
    <citation type="submission" date="2021-01" db="EMBL/GenBank/DDBJ databases">
        <authorList>
            <person name="Corre E."/>
            <person name="Pelletier E."/>
            <person name="Niang G."/>
            <person name="Scheremetjew M."/>
            <person name="Finn R."/>
            <person name="Kale V."/>
            <person name="Holt S."/>
            <person name="Cochrane G."/>
            <person name="Meng A."/>
            <person name="Brown T."/>
            <person name="Cohen L."/>
        </authorList>
    </citation>
    <scope>NUCLEOTIDE SEQUENCE</scope>
    <source>
        <strain evidence="2">CCMP2222</strain>
    </source>
</reference>
<protein>
    <submittedName>
        <fullName evidence="2">Uncharacterized protein</fullName>
    </submittedName>
</protein>
<name>A0A7S2IDD0_9DINO</name>
<dbReference type="AlphaFoldDB" id="A0A7S2IDD0"/>
<accession>A0A7S2IDD0</accession>
<keyword evidence="1" id="KW-0732">Signal</keyword>
<sequence length="251" mass="27015">MARVCLALGILPIAAAIRVVDQSRRTDSCACLNWRQTYESGKASCGDGLETYTYSRTSGKHMVTFHFCEGASAYNQQNDAYCTKVAQGSLLPTKPKDFTEGAWCYVSPECASLNGGAAVNSNVSWKVCTAGQDKFLAELTPPELVELANKNQQDIGLLVQMAYPVSRTVVLKEAREVFYEKQPQTLSAADSAAVQTVVDSGRPTIFCDALPPPGNPDACGMGEVYVAVGTEVWRMDTTQCKIGTEGCPAFP</sequence>
<evidence type="ECO:0000256" key="1">
    <source>
        <dbReference type="SAM" id="SignalP"/>
    </source>
</evidence>
<proteinExistence type="predicted"/>
<feature type="signal peptide" evidence="1">
    <location>
        <begin position="1"/>
        <end position="16"/>
    </location>
</feature>
<organism evidence="2">
    <name type="scientific">Alexandrium andersonii</name>
    <dbReference type="NCBI Taxonomy" id="327968"/>
    <lineage>
        <taxon>Eukaryota</taxon>
        <taxon>Sar</taxon>
        <taxon>Alveolata</taxon>
        <taxon>Dinophyceae</taxon>
        <taxon>Gonyaulacales</taxon>
        <taxon>Pyrocystaceae</taxon>
        <taxon>Alexandrium</taxon>
    </lineage>
</organism>
<feature type="chain" id="PRO_5031455225" evidence="1">
    <location>
        <begin position="17"/>
        <end position="251"/>
    </location>
</feature>
<gene>
    <name evidence="2" type="ORF">AAND1436_LOCUS40474</name>
</gene>